<reference evidence="1 2" key="1">
    <citation type="submission" date="2018-08" db="EMBL/GenBank/DDBJ databases">
        <title>Salinimonas sediminis sp. nov., a piezophilic bacterium isolated from a deep-sea sediment sample from the New Britain Trench.</title>
        <authorList>
            <person name="Cao J."/>
        </authorList>
    </citation>
    <scope>NUCLEOTIDE SEQUENCE [LARGE SCALE GENOMIC DNA]</scope>
    <source>
        <strain evidence="1 2">N102</strain>
    </source>
</reference>
<protein>
    <submittedName>
        <fullName evidence="1">Uncharacterized protein</fullName>
    </submittedName>
</protein>
<sequence>MGGERPDEPGNGIFGQLRSTVLLRTRLARCTSGPCLSQYLLNETLAAVHAEQFQPPSPGE</sequence>
<name>A0A346NQ57_9ALTE</name>
<keyword evidence="2" id="KW-1185">Reference proteome</keyword>
<dbReference type="Proteomes" id="UP000262073">
    <property type="component" value="Chromosome"/>
</dbReference>
<gene>
    <name evidence="1" type="ORF">D0Y50_15625</name>
</gene>
<proteinExistence type="predicted"/>
<dbReference type="EMBL" id="CP031769">
    <property type="protein sequence ID" value="AXR07664.1"/>
    <property type="molecule type" value="Genomic_DNA"/>
</dbReference>
<organism evidence="1 2">
    <name type="scientific">Salinimonas sediminis</name>
    <dbReference type="NCBI Taxonomy" id="2303538"/>
    <lineage>
        <taxon>Bacteria</taxon>
        <taxon>Pseudomonadati</taxon>
        <taxon>Pseudomonadota</taxon>
        <taxon>Gammaproteobacteria</taxon>
        <taxon>Alteromonadales</taxon>
        <taxon>Alteromonadaceae</taxon>
        <taxon>Alteromonas/Salinimonas group</taxon>
        <taxon>Salinimonas</taxon>
    </lineage>
</organism>
<dbReference type="KEGG" id="salm:D0Y50_15625"/>
<evidence type="ECO:0000313" key="1">
    <source>
        <dbReference type="EMBL" id="AXR07664.1"/>
    </source>
</evidence>
<dbReference type="AlphaFoldDB" id="A0A346NQ57"/>
<evidence type="ECO:0000313" key="2">
    <source>
        <dbReference type="Proteomes" id="UP000262073"/>
    </source>
</evidence>
<accession>A0A346NQ57</accession>